<dbReference type="AlphaFoldDB" id="A0AA36GMV8"/>
<feature type="non-terminal residue" evidence="1">
    <location>
        <position position="53"/>
    </location>
</feature>
<accession>A0AA36GMV8</accession>
<name>A0AA36GMV8_CYLNA</name>
<protein>
    <submittedName>
        <fullName evidence="1">Uncharacterized protein</fullName>
    </submittedName>
</protein>
<evidence type="ECO:0000313" key="1">
    <source>
        <dbReference type="EMBL" id="CAJ0594988.1"/>
    </source>
</evidence>
<sequence length="53" mass="6182">MYSEGYICYRLCENYLLSWRICLSSYSTCYSSGHNFKATLRIVVVFVLVNESV</sequence>
<dbReference type="EMBL" id="CATQJL010000112">
    <property type="protein sequence ID" value="CAJ0594988.1"/>
    <property type="molecule type" value="Genomic_DNA"/>
</dbReference>
<keyword evidence="2" id="KW-1185">Reference proteome</keyword>
<evidence type="ECO:0000313" key="2">
    <source>
        <dbReference type="Proteomes" id="UP001176961"/>
    </source>
</evidence>
<gene>
    <name evidence="1" type="ORF">CYNAS_LOCUS6971</name>
</gene>
<dbReference type="Proteomes" id="UP001176961">
    <property type="component" value="Unassembled WGS sequence"/>
</dbReference>
<comment type="caution">
    <text evidence="1">The sequence shown here is derived from an EMBL/GenBank/DDBJ whole genome shotgun (WGS) entry which is preliminary data.</text>
</comment>
<organism evidence="1 2">
    <name type="scientific">Cylicocyclus nassatus</name>
    <name type="common">Nematode worm</name>
    <dbReference type="NCBI Taxonomy" id="53992"/>
    <lineage>
        <taxon>Eukaryota</taxon>
        <taxon>Metazoa</taxon>
        <taxon>Ecdysozoa</taxon>
        <taxon>Nematoda</taxon>
        <taxon>Chromadorea</taxon>
        <taxon>Rhabditida</taxon>
        <taxon>Rhabditina</taxon>
        <taxon>Rhabditomorpha</taxon>
        <taxon>Strongyloidea</taxon>
        <taxon>Strongylidae</taxon>
        <taxon>Cylicocyclus</taxon>
    </lineage>
</organism>
<reference evidence="1" key="1">
    <citation type="submission" date="2023-07" db="EMBL/GenBank/DDBJ databases">
        <authorList>
            <consortium name="CYATHOMIX"/>
        </authorList>
    </citation>
    <scope>NUCLEOTIDE SEQUENCE</scope>
    <source>
        <strain evidence="1">N/A</strain>
    </source>
</reference>
<proteinExistence type="predicted"/>